<dbReference type="AlphaFoldDB" id="A0A016WVL8"/>
<protein>
    <submittedName>
        <fullName evidence="1">Uncharacterized protein</fullName>
    </submittedName>
</protein>
<reference evidence="2" key="1">
    <citation type="journal article" date="2015" name="Nat. Genet.">
        <title>The genome and transcriptome of the zoonotic hookworm Ancylostoma ceylanicum identify infection-specific gene families.</title>
        <authorList>
            <person name="Schwarz E.M."/>
            <person name="Hu Y."/>
            <person name="Antoshechkin I."/>
            <person name="Miller M.M."/>
            <person name="Sternberg P.W."/>
            <person name="Aroian R.V."/>
        </authorList>
    </citation>
    <scope>NUCLEOTIDE SEQUENCE</scope>
    <source>
        <strain evidence="2">HY135</strain>
    </source>
</reference>
<evidence type="ECO:0000313" key="1">
    <source>
        <dbReference type="EMBL" id="EYC43864.1"/>
    </source>
</evidence>
<keyword evidence="2" id="KW-1185">Reference proteome</keyword>
<organism evidence="1 2">
    <name type="scientific">Ancylostoma ceylanicum</name>
    <dbReference type="NCBI Taxonomy" id="53326"/>
    <lineage>
        <taxon>Eukaryota</taxon>
        <taxon>Metazoa</taxon>
        <taxon>Ecdysozoa</taxon>
        <taxon>Nematoda</taxon>
        <taxon>Chromadorea</taxon>
        <taxon>Rhabditida</taxon>
        <taxon>Rhabditina</taxon>
        <taxon>Rhabditomorpha</taxon>
        <taxon>Strongyloidea</taxon>
        <taxon>Ancylostomatidae</taxon>
        <taxon>Ancylostomatinae</taxon>
        <taxon>Ancylostoma</taxon>
    </lineage>
</organism>
<comment type="caution">
    <text evidence="1">The sequence shown here is derived from an EMBL/GenBank/DDBJ whole genome shotgun (WGS) entry which is preliminary data.</text>
</comment>
<name>A0A016WVL8_9BILA</name>
<gene>
    <name evidence="1" type="primary">Acey_s0478.g2192</name>
    <name evidence="1" type="ORF">Y032_0478g2192</name>
</gene>
<dbReference type="EMBL" id="JARK01000078">
    <property type="protein sequence ID" value="EYC43864.1"/>
    <property type="molecule type" value="Genomic_DNA"/>
</dbReference>
<accession>A0A016WVL8</accession>
<evidence type="ECO:0000313" key="2">
    <source>
        <dbReference type="Proteomes" id="UP000024635"/>
    </source>
</evidence>
<sequence length="110" mass="12583">MISLRVHGPPGRSGLSVLAALHGCNVGQRVLTCAIDKINGFTRQFRSTNCYKPLTNQVPKNGLKHRFMTSFVYPRNQRVEEIHNLLIARTRKRGDTLPSSKFTYKDVYHR</sequence>
<dbReference type="Proteomes" id="UP000024635">
    <property type="component" value="Unassembled WGS sequence"/>
</dbReference>
<proteinExistence type="predicted"/>